<feature type="domain" description="MmeI-like target recognition" evidence="8">
    <location>
        <begin position="676"/>
        <end position="881"/>
    </location>
</feature>
<gene>
    <name evidence="11" type="ORF">HHK02_01115</name>
</gene>
<reference evidence="11 12" key="1">
    <citation type="submission" date="2020-07" db="EMBL/GenBank/DDBJ databases">
        <title>Genome sequence of Lactobacillus reuteri CNEI-KCA3 isolated from the faeces of a reared-broiler chicken, South-East Nigeria, reveals presence of CRISPR arrays.</title>
        <authorList>
            <person name="Anukam K.C."/>
            <person name="Ibezim C.N."/>
            <person name="BeecK W.V."/>
            <person name="Allonsius C."/>
            <person name="Broek M.D."/>
            <person name="Tuyaerts I."/>
            <person name="Attama A."/>
            <person name="Esimone C.O."/>
            <person name="Lebeer S."/>
        </authorList>
    </citation>
    <scope>NUCLEOTIDE SEQUENCE [LARGE SCALE GENOMIC DNA]</scope>
    <source>
        <strain evidence="11 12">CNEI-KCA3</strain>
    </source>
</reference>
<feature type="region of interest" description="Disordered" evidence="5">
    <location>
        <begin position="1"/>
        <end position="21"/>
    </location>
</feature>
<feature type="domain" description="MmeI-like N-terminal" evidence="6">
    <location>
        <begin position="28"/>
        <end position="213"/>
    </location>
</feature>
<dbReference type="SUPFAM" id="SSF53335">
    <property type="entry name" value="S-adenosyl-L-methionine-dependent methyltransferases"/>
    <property type="match status" value="1"/>
</dbReference>
<evidence type="ECO:0000259" key="6">
    <source>
        <dbReference type="Pfam" id="PF20464"/>
    </source>
</evidence>
<evidence type="ECO:0000313" key="12">
    <source>
        <dbReference type="Proteomes" id="UP000510868"/>
    </source>
</evidence>
<evidence type="ECO:0000259" key="10">
    <source>
        <dbReference type="Pfam" id="PF20473"/>
    </source>
</evidence>
<sequence length="963" mass="110168">MTKSSTQTFYGTNNRKNQTHKTRRQVVEEFVDEWVDKDNNGIIKEDANRQPFIDDLLRRVCGIEQPTQYIQYEKDVQVKADGEVTTRRIDGYIPSTKVMWEMKGSNKKDLTKPIVQSGGDMLTPYEQAKRYANFLPQNEQPRWIVISNFVEIDIHDMNKPLADPKVIMLKDLATNYKALDFMVDTNQQQIIDEKQLSVDAGNLVAKIYDELSKAYSLHANIDDPKIQSSLNMLIVRLVFLLYADDTGILGQENMFQNFLERREPRDIRPALITLFETLDKDPDKGERDEFLDQEYLQFKYVNGGMFSNENVTIPQFTQELKDLIVNEAGKGFNWSDISPTIFGAVFESTLNPETRRSGGMHYTSIENIHKVIDPLFLDDLRNEFDKIQNMPNVNQRVDAAREFQDKIAKLKFLDPACGSGNFLTETYLSLRKLENECLKIIVGNNMLLNTDSDIRVKVKIQNYYGIEINDFAVSVARTAMWIAESQMWEQSQDIIYSQDDFLPLDSNDSIYEGNALRMNWSDIVKPYELDYIMGNPPFIGSSMMTDEQKDDLRDVCLSIKDKPVRGVKKIDYVAGWYFKSARFIQGSTISCAFVSTNSISQGEQAANIWDTLNHDYGIIISFAYRTFVWNNEAQNKAHVHVIIVGFSVKSEVNKIIFDESGRPTISKNISGYLTDSSNIYIKSIGHPISGHNTLTKGNQPSDGGNLILSKEEADSLMSQDTNLSKVIKPYLGARDYLHNDESRYCLWLRNVSPSLYANNRKIHDKLQAVKEFRSKSSAKPTRQKANTPALFFSTPQKEKTNYIVIPRVSSQRREYIPMGIINDSIIASDAVSITEMTSLAEFGVLESSTHMSWMRLVAGRLKSDYRYSGRVVYNNFPWPMLSDAQKQKISKTAQAILDARNIYPDSSLADLYDPLTMPVELRRAHEENDKAVLKAYGLKSSATEQEIVQRLFEMYEELTKTED</sequence>
<evidence type="ECO:0000259" key="8">
    <source>
        <dbReference type="Pfam" id="PF20466"/>
    </source>
</evidence>
<dbReference type="REBASE" id="417401">
    <property type="entry name" value="LreKCA3ORF1115P"/>
</dbReference>
<dbReference type="EMBL" id="CP059275">
    <property type="protein sequence ID" value="QLQ61964.1"/>
    <property type="molecule type" value="Genomic_DNA"/>
</dbReference>
<evidence type="ECO:0000256" key="4">
    <source>
        <dbReference type="ARBA" id="ARBA00047942"/>
    </source>
</evidence>
<evidence type="ECO:0000256" key="5">
    <source>
        <dbReference type="SAM" id="MobiDB-lite"/>
    </source>
</evidence>
<accession>A0A7L6BJD2</accession>
<evidence type="ECO:0000256" key="1">
    <source>
        <dbReference type="ARBA" id="ARBA00011900"/>
    </source>
</evidence>
<dbReference type="InterPro" id="IPR046818">
    <property type="entry name" value="MmeI_C"/>
</dbReference>
<dbReference type="RefSeq" id="WP_181462612.1">
    <property type="nucleotide sequence ID" value="NZ_CP059275.1"/>
</dbReference>
<comment type="catalytic activity">
    <reaction evidence="4">
        <text>a 2'-deoxyadenosine in DNA + S-adenosyl-L-methionine = an N(6)-methyl-2'-deoxyadenosine in DNA + S-adenosyl-L-homocysteine + H(+)</text>
        <dbReference type="Rhea" id="RHEA:15197"/>
        <dbReference type="Rhea" id="RHEA-COMP:12418"/>
        <dbReference type="Rhea" id="RHEA-COMP:12419"/>
        <dbReference type="ChEBI" id="CHEBI:15378"/>
        <dbReference type="ChEBI" id="CHEBI:57856"/>
        <dbReference type="ChEBI" id="CHEBI:59789"/>
        <dbReference type="ChEBI" id="CHEBI:90615"/>
        <dbReference type="ChEBI" id="CHEBI:90616"/>
        <dbReference type="EC" id="2.1.1.72"/>
    </reaction>
</comment>
<evidence type="ECO:0000256" key="3">
    <source>
        <dbReference type="ARBA" id="ARBA00022679"/>
    </source>
</evidence>
<dbReference type="PANTHER" id="PTHR33841:SF1">
    <property type="entry name" value="DNA METHYLTRANSFERASE A"/>
    <property type="match status" value="1"/>
</dbReference>
<feature type="compositionally biased region" description="Polar residues" evidence="5">
    <location>
        <begin position="1"/>
        <end position="16"/>
    </location>
</feature>
<dbReference type="InterPro" id="IPR046817">
    <property type="entry name" value="MmeI_N"/>
</dbReference>
<dbReference type="Pfam" id="PF20467">
    <property type="entry name" value="MmeI_C"/>
    <property type="match status" value="1"/>
</dbReference>
<evidence type="ECO:0000313" key="11">
    <source>
        <dbReference type="EMBL" id="QLQ61964.1"/>
    </source>
</evidence>
<dbReference type="InterPro" id="IPR046816">
    <property type="entry name" value="MmeI_Mtase"/>
</dbReference>
<dbReference type="PANTHER" id="PTHR33841">
    <property type="entry name" value="DNA METHYLTRANSFERASE YEEA-RELATED"/>
    <property type="match status" value="1"/>
</dbReference>
<dbReference type="InterPro" id="IPR046820">
    <property type="entry name" value="MmeI_TRD"/>
</dbReference>
<keyword evidence="3 11" id="KW-0808">Transferase</keyword>
<dbReference type="InterPro" id="IPR046819">
    <property type="entry name" value="MmeI_hel"/>
</dbReference>
<dbReference type="EC" id="2.1.1.72" evidence="1"/>
<dbReference type="Pfam" id="PF20464">
    <property type="entry name" value="MmeI_N"/>
    <property type="match status" value="1"/>
</dbReference>
<evidence type="ECO:0000259" key="7">
    <source>
        <dbReference type="Pfam" id="PF20465"/>
    </source>
</evidence>
<dbReference type="InterPro" id="IPR029063">
    <property type="entry name" value="SAM-dependent_MTases_sf"/>
</dbReference>
<feature type="domain" description="MmeI-like C-terminal" evidence="9">
    <location>
        <begin position="882"/>
        <end position="961"/>
    </location>
</feature>
<dbReference type="Pfam" id="PF20466">
    <property type="entry name" value="MmeI_TRD"/>
    <property type="match status" value="1"/>
</dbReference>
<proteinExistence type="predicted"/>
<dbReference type="InterPro" id="IPR050953">
    <property type="entry name" value="N4_N6_ade-DNA_methylase"/>
</dbReference>
<dbReference type="Pfam" id="PF20465">
    <property type="entry name" value="MmeI_hel"/>
    <property type="match status" value="1"/>
</dbReference>
<dbReference type="Gene3D" id="3.40.50.150">
    <property type="entry name" value="Vaccinia Virus protein VP39"/>
    <property type="match status" value="1"/>
</dbReference>
<keyword evidence="2 11" id="KW-0489">Methyltransferase</keyword>
<evidence type="ECO:0000259" key="9">
    <source>
        <dbReference type="Pfam" id="PF20467"/>
    </source>
</evidence>
<protein>
    <recommendedName>
        <fullName evidence="1">site-specific DNA-methyltransferase (adenine-specific)</fullName>
        <ecNumber evidence="1">2.1.1.72</ecNumber>
    </recommendedName>
</protein>
<name>A0A7L6BJD2_LIMRT</name>
<dbReference type="Pfam" id="PF20473">
    <property type="entry name" value="MmeI_Mtase"/>
    <property type="match status" value="1"/>
</dbReference>
<feature type="domain" description="MmeI-like helicase spacer" evidence="7">
    <location>
        <begin position="229"/>
        <end position="306"/>
    </location>
</feature>
<feature type="domain" description="MmeI-like DNA-methyltransferase" evidence="10">
    <location>
        <begin position="396"/>
        <end position="657"/>
    </location>
</feature>
<organism evidence="11 12">
    <name type="scientific">Limosilactobacillus reuteri</name>
    <name type="common">Lactobacillus reuteri</name>
    <dbReference type="NCBI Taxonomy" id="1598"/>
    <lineage>
        <taxon>Bacteria</taxon>
        <taxon>Bacillati</taxon>
        <taxon>Bacillota</taxon>
        <taxon>Bacilli</taxon>
        <taxon>Lactobacillales</taxon>
        <taxon>Lactobacillaceae</taxon>
        <taxon>Limosilactobacillus</taxon>
    </lineage>
</organism>
<dbReference type="Proteomes" id="UP000510868">
    <property type="component" value="Chromosome"/>
</dbReference>
<dbReference type="AlphaFoldDB" id="A0A7L6BJD2"/>
<dbReference type="GO" id="GO:0009007">
    <property type="term" value="F:site-specific DNA-methyltransferase (adenine-specific) activity"/>
    <property type="evidence" value="ECO:0007669"/>
    <property type="project" value="UniProtKB-EC"/>
</dbReference>
<dbReference type="GO" id="GO:0032259">
    <property type="term" value="P:methylation"/>
    <property type="evidence" value="ECO:0007669"/>
    <property type="project" value="UniProtKB-KW"/>
</dbReference>
<evidence type="ECO:0000256" key="2">
    <source>
        <dbReference type="ARBA" id="ARBA00022603"/>
    </source>
</evidence>